<dbReference type="SUPFAM" id="SSF52540">
    <property type="entry name" value="P-loop containing nucleoside triphosphate hydrolases"/>
    <property type="match status" value="1"/>
</dbReference>
<keyword evidence="1" id="KW-0547">Nucleotide-binding</keyword>
<reference evidence="2 3" key="1">
    <citation type="submission" date="2024-07" db="EMBL/GenBank/DDBJ databases">
        <authorList>
            <person name="Akdeniz Z."/>
        </authorList>
    </citation>
    <scope>NUCLEOTIDE SEQUENCE [LARGE SCALE GENOMIC DNA]</scope>
</reference>
<dbReference type="PANTHER" id="PTHR47978">
    <property type="match status" value="1"/>
</dbReference>
<dbReference type="Gene3D" id="3.40.50.300">
    <property type="entry name" value="P-loop containing nucleotide triphosphate hydrolases"/>
    <property type="match status" value="1"/>
</dbReference>
<dbReference type="InterPro" id="IPR001806">
    <property type="entry name" value="Small_GTPase"/>
</dbReference>
<comment type="caution">
    <text evidence="2">The sequence shown here is derived from an EMBL/GenBank/DDBJ whole genome shotgun (WGS) entry which is preliminary data.</text>
</comment>
<gene>
    <name evidence="2" type="ORF">HINF_LOCUS1370</name>
</gene>
<protein>
    <submittedName>
        <fullName evidence="2">RabB</fullName>
    </submittedName>
</protein>
<organism evidence="2 3">
    <name type="scientific">Hexamita inflata</name>
    <dbReference type="NCBI Taxonomy" id="28002"/>
    <lineage>
        <taxon>Eukaryota</taxon>
        <taxon>Metamonada</taxon>
        <taxon>Diplomonadida</taxon>
        <taxon>Hexamitidae</taxon>
        <taxon>Hexamitinae</taxon>
        <taxon>Hexamita</taxon>
    </lineage>
</organism>
<dbReference type="Pfam" id="PF00071">
    <property type="entry name" value="Ras"/>
    <property type="match status" value="1"/>
</dbReference>
<dbReference type="EMBL" id="CAXDID020000002">
    <property type="protein sequence ID" value="CAL5971430.1"/>
    <property type="molecule type" value="Genomic_DNA"/>
</dbReference>
<dbReference type="Proteomes" id="UP001642409">
    <property type="component" value="Unassembled WGS sequence"/>
</dbReference>
<keyword evidence="3" id="KW-1185">Reference proteome</keyword>
<dbReference type="InterPro" id="IPR027417">
    <property type="entry name" value="P-loop_NTPase"/>
</dbReference>
<evidence type="ECO:0000313" key="2">
    <source>
        <dbReference type="EMBL" id="CAL5971430.1"/>
    </source>
</evidence>
<evidence type="ECO:0000256" key="1">
    <source>
        <dbReference type="ARBA" id="ARBA00022741"/>
    </source>
</evidence>
<accession>A0ABP1GH30</accession>
<proteinExistence type="predicted"/>
<evidence type="ECO:0000313" key="3">
    <source>
        <dbReference type="Proteomes" id="UP001642409"/>
    </source>
</evidence>
<sequence length="104" mass="11875">MFKEVRVEFYDSHATVYFCDFSSRQSLTELQTFVDEGNGINPDVVNYIIVNKTDLKGQITDSDVNVFSQRIKAKSFRVSAKTGEGVQEAMDTIFAEMVKKYTKQ</sequence>
<name>A0ABP1GH30_9EUKA</name>